<evidence type="ECO:0000259" key="1">
    <source>
        <dbReference type="PROSITE" id="PS51725"/>
    </source>
</evidence>
<organism evidence="3 5">
    <name type="scientific">Rhodococcus aetherivorans</name>
    <dbReference type="NCBI Taxonomy" id="191292"/>
    <lineage>
        <taxon>Bacteria</taxon>
        <taxon>Bacillati</taxon>
        <taxon>Actinomycetota</taxon>
        <taxon>Actinomycetes</taxon>
        <taxon>Mycobacteriales</taxon>
        <taxon>Nocardiaceae</taxon>
        <taxon>Rhodococcus</taxon>
    </lineage>
</organism>
<dbReference type="GO" id="GO:0004497">
    <property type="term" value="F:monooxygenase activity"/>
    <property type="evidence" value="ECO:0007669"/>
    <property type="project" value="UniProtKB-KW"/>
</dbReference>
<dbReference type="KEGG" id="rav:AAT18_00995"/>
<dbReference type="SUPFAM" id="SSF54909">
    <property type="entry name" value="Dimeric alpha+beta barrel"/>
    <property type="match status" value="1"/>
</dbReference>
<dbReference type="EMBL" id="CP106982">
    <property type="protein sequence ID" value="UYF94252.1"/>
    <property type="molecule type" value="Genomic_DNA"/>
</dbReference>
<dbReference type="InterPro" id="IPR011008">
    <property type="entry name" value="Dimeric_a/b-barrel"/>
</dbReference>
<proteinExistence type="predicted"/>
<evidence type="ECO:0000313" key="2">
    <source>
        <dbReference type="EMBL" id="GES37122.1"/>
    </source>
</evidence>
<accession>A0A0F6VFD0</accession>
<evidence type="ECO:0000313" key="3">
    <source>
        <dbReference type="EMBL" id="UYF94252.1"/>
    </source>
</evidence>
<feature type="domain" description="ABM" evidence="1">
    <location>
        <begin position="3"/>
        <end position="92"/>
    </location>
</feature>
<keyword evidence="4" id="KW-1185">Reference proteome</keyword>
<evidence type="ECO:0000313" key="4">
    <source>
        <dbReference type="Proteomes" id="UP000325466"/>
    </source>
</evidence>
<gene>
    <name evidence="3" type="ORF">OCS65_00245</name>
    <name evidence="2" type="ORF">RAJCM14343_2376</name>
</gene>
<sequence length="95" mass="10613">MALTAFLELEFKPDVLGEARALMDRVLKETRAFDGCLGLEVLADRSNEARWVVVEKWESEQHDAAYREFRAGPGAITDLGPLLAGAPKLTYYNEV</sequence>
<dbReference type="GeneID" id="83618801"/>
<keyword evidence="3" id="KW-0560">Oxidoreductase</keyword>
<accession>A0A059MGP4</accession>
<dbReference type="PROSITE" id="PS51725">
    <property type="entry name" value="ABM"/>
    <property type="match status" value="1"/>
</dbReference>
<dbReference type="AlphaFoldDB" id="A0A059MGP4"/>
<dbReference type="EMBL" id="BLAH01000080">
    <property type="protein sequence ID" value="GES37122.1"/>
    <property type="molecule type" value="Genomic_DNA"/>
</dbReference>
<name>A0A059MGP4_9NOCA</name>
<dbReference type="Pfam" id="PF03992">
    <property type="entry name" value="ABM"/>
    <property type="match status" value="1"/>
</dbReference>
<dbReference type="Gene3D" id="3.30.70.100">
    <property type="match status" value="1"/>
</dbReference>
<keyword evidence="3" id="KW-0503">Monooxygenase</keyword>
<reference evidence="2 4" key="1">
    <citation type="journal article" date="2018" name="Biodegradation">
        <title>1,4-Dioxane degradation characteristics of Rhodococcus aetherivorans JCM 14343.</title>
        <authorList>
            <person name="Inoue D."/>
            <person name="Tsunoda T."/>
            <person name="Yamamoto N."/>
            <person name="Ike M."/>
            <person name="Sei K."/>
        </authorList>
    </citation>
    <scope>NUCLEOTIDE SEQUENCE [LARGE SCALE GENOMIC DNA]</scope>
    <source>
        <strain evidence="2 4">JCM 14343</strain>
    </source>
</reference>
<dbReference type="RefSeq" id="WP_029546949.1">
    <property type="nucleotide sequence ID" value="NZ_BAAAYP010000049.1"/>
</dbReference>
<dbReference type="Proteomes" id="UP000325466">
    <property type="component" value="Unassembled WGS sequence"/>
</dbReference>
<reference evidence="3" key="3">
    <citation type="submission" date="2022-09" db="EMBL/GenBank/DDBJ databases">
        <title>The genome sequence of Rhodococcus aetherivorans N1.</title>
        <authorList>
            <person name="Jiang W."/>
        </authorList>
    </citation>
    <scope>NUCLEOTIDE SEQUENCE</scope>
    <source>
        <strain evidence="3">N1</strain>
    </source>
</reference>
<dbReference type="InterPro" id="IPR007138">
    <property type="entry name" value="ABM_dom"/>
</dbReference>
<reference evidence="2" key="2">
    <citation type="submission" date="2019-10" db="EMBL/GenBank/DDBJ databases">
        <title>Draft genome sequence of Rhodococcus aetherivorans JCM 14343.</title>
        <authorList>
            <person name="Inoue D."/>
            <person name="Nakazawa M."/>
            <person name="Yamamoto N."/>
            <person name="Sei K."/>
            <person name="Ike M."/>
        </authorList>
    </citation>
    <scope>NUCLEOTIDE SEQUENCE</scope>
    <source>
        <strain evidence="2">JCM 14343</strain>
    </source>
</reference>
<protein>
    <submittedName>
        <fullName evidence="3">Antibiotic biosynthesis monooxygenase</fullName>
    </submittedName>
    <submittedName>
        <fullName evidence="2">Uncharacterized conserved protein</fullName>
    </submittedName>
</protein>
<evidence type="ECO:0000313" key="5">
    <source>
        <dbReference type="Proteomes" id="UP001163947"/>
    </source>
</evidence>
<dbReference type="Proteomes" id="UP001163947">
    <property type="component" value="Chromosome"/>
</dbReference>